<accession>A0AA38TA77</accession>
<evidence type="ECO:0000313" key="1">
    <source>
        <dbReference type="EMBL" id="KAJ9556329.1"/>
    </source>
</evidence>
<dbReference type="AlphaFoldDB" id="A0AA38TA77"/>
<reference evidence="1" key="1">
    <citation type="submission" date="2023-03" db="EMBL/GenBank/DDBJ databases">
        <title>Chromosome-scale reference genome and RAD-based genetic map of yellow starthistle (Centaurea solstitialis) reveal putative structural variation and QTLs associated with invader traits.</title>
        <authorList>
            <person name="Reatini B."/>
            <person name="Cang F.A."/>
            <person name="Jiang Q."/>
            <person name="Mckibben M.T.W."/>
            <person name="Barker M.S."/>
            <person name="Rieseberg L.H."/>
            <person name="Dlugosch K.M."/>
        </authorList>
    </citation>
    <scope>NUCLEOTIDE SEQUENCE</scope>
    <source>
        <strain evidence="1">CAN-66</strain>
        <tissue evidence="1">Leaf</tissue>
    </source>
</reference>
<dbReference type="EMBL" id="JARYMX010000003">
    <property type="protein sequence ID" value="KAJ9556329.1"/>
    <property type="molecule type" value="Genomic_DNA"/>
</dbReference>
<evidence type="ECO:0000313" key="2">
    <source>
        <dbReference type="Proteomes" id="UP001172457"/>
    </source>
</evidence>
<dbReference type="Proteomes" id="UP001172457">
    <property type="component" value="Chromosome 3"/>
</dbReference>
<sequence length="96" mass="11636">MFRSCPFAVQVLCQICCWWEMDFDQILSLEDLFRWTETTGFKGAKKDFSFGRHLCFFWCIWKACNDKIFGRKEENLYFFTCKNRLNQFRAGLNWAT</sequence>
<proteinExistence type="predicted"/>
<organism evidence="1 2">
    <name type="scientific">Centaurea solstitialis</name>
    <name type="common">yellow star-thistle</name>
    <dbReference type="NCBI Taxonomy" id="347529"/>
    <lineage>
        <taxon>Eukaryota</taxon>
        <taxon>Viridiplantae</taxon>
        <taxon>Streptophyta</taxon>
        <taxon>Embryophyta</taxon>
        <taxon>Tracheophyta</taxon>
        <taxon>Spermatophyta</taxon>
        <taxon>Magnoliopsida</taxon>
        <taxon>eudicotyledons</taxon>
        <taxon>Gunneridae</taxon>
        <taxon>Pentapetalae</taxon>
        <taxon>asterids</taxon>
        <taxon>campanulids</taxon>
        <taxon>Asterales</taxon>
        <taxon>Asteraceae</taxon>
        <taxon>Carduoideae</taxon>
        <taxon>Cardueae</taxon>
        <taxon>Centaureinae</taxon>
        <taxon>Centaurea</taxon>
    </lineage>
</organism>
<name>A0AA38TA77_9ASTR</name>
<comment type="caution">
    <text evidence="1">The sequence shown here is derived from an EMBL/GenBank/DDBJ whole genome shotgun (WGS) entry which is preliminary data.</text>
</comment>
<protein>
    <submittedName>
        <fullName evidence="1">Uncharacterized protein</fullName>
    </submittedName>
</protein>
<keyword evidence="2" id="KW-1185">Reference proteome</keyword>
<gene>
    <name evidence="1" type="ORF">OSB04_010943</name>
</gene>